<accession>A0A438MBR0</accession>
<proteinExistence type="inferred from homology"/>
<evidence type="ECO:0000256" key="3">
    <source>
        <dbReference type="ARBA" id="ARBA00022475"/>
    </source>
</evidence>
<evidence type="ECO:0000256" key="2">
    <source>
        <dbReference type="ARBA" id="ARBA00010792"/>
    </source>
</evidence>
<organism evidence="9 10">
    <name type="scientific">Nonomuraea polychroma</name>
    <dbReference type="NCBI Taxonomy" id="46176"/>
    <lineage>
        <taxon>Bacteria</taxon>
        <taxon>Bacillati</taxon>
        <taxon>Actinomycetota</taxon>
        <taxon>Actinomycetes</taxon>
        <taxon>Streptosporangiales</taxon>
        <taxon>Streptosporangiaceae</taxon>
        <taxon>Nonomuraea</taxon>
    </lineage>
</organism>
<keyword evidence="10" id="KW-1185">Reference proteome</keyword>
<feature type="transmembrane region" description="Helical" evidence="7">
    <location>
        <begin position="142"/>
        <end position="165"/>
    </location>
</feature>
<feature type="domain" description="VTT" evidence="8">
    <location>
        <begin position="38"/>
        <end position="160"/>
    </location>
</feature>
<evidence type="ECO:0000256" key="7">
    <source>
        <dbReference type="SAM" id="Phobius"/>
    </source>
</evidence>
<dbReference type="InterPro" id="IPR032816">
    <property type="entry name" value="VTT_dom"/>
</dbReference>
<comment type="caution">
    <text evidence="9">The sequence shown here is derived from an EMBL/GenBank/DDBJ whole genome shotgun (WGS) entry which is preliminary data.</text>
</comment>
<protein>
    <submittedName>
        <fullName evidence="9">Membrane-associated protein</fullName>
    </submittedName>
</protein>
<reference evidence="9 10" key="1">
    <citation type="submission" date="2019-01" db="EMBL/GenBank/DDBJ databases">
        <title>Sequencing the genomes of 1000 actinobacteria strains.</title>
        <authorList>
            <person name="Klenk H.-P."/>
        </authorList>
    </citation>
    <scope>NUCLEOTIDE SEQUENCE [LARGE SCALE GENOMIC DNA]</scope>
    <source>
        <strain evidence="9 10">DSM 43925</strain>
    </source>
</reference>
<feature type="transmembrane region" description="Helical" evidence="7">
    <location>
        <begin position="110"/>
        <end position="130"/>
    </location>
</feature>
<dbReference type="PANTHER" id="PTHR42709">
    <property type="entry name" value="ALKALINE PHOSPHATASE LIKE PROTEIN"/>
    <property type="match status" value="1"/>
</dbReference>
<dbReference type="Proteomes" id="UP000284824">
    <property type="component" value="Unassembled WGS sequence"/>
</dbReference>
<keyword evidence="3" id="KW-1003">Cell membrane</keyword>
<feature type="transmembrane region" description="Helical" evidence="7">
    <location>
        <begin position="56"/>
        <end position="77"/>
    </location>
</feature>
<comment type="subcellular location">
    <subcellularLocation>
        <location evidence="1">Cell membrane</location>
        <topology evidence="1">Multi-pass membrane protein</topology>
    </subcellularLocation>
</comment>
<dbReference type="RefSeq" id="WP_127935119.1">
    <property type="nucleotide sequence ID" value="NZ_SAUN01000001.1"/>
</dbReference>
<keyword evidence="5 7" id="KW-1133">Transmembrane helix</keyword>
<dbReference type="InterPro" id="IPR051311">
    <property type="entry name" value="DedA_domain"/>
</dbReference>
<feature type="transmembrane region" description="Helical" evidence="7">
    <location>
        <begin position="172"/>
        <end position="191"/>
    </location>
</feature>
<keyword evidence="4 7" id="KW-0812">Transmembrane</keyword>
<dbReference type="EMBL" id="SAUN01000001">
    <property type="protein sequence ID" value="RVX43137.1"/>
    <property type="molecule type" value="Genomic_DNA"/>
</dbReference>
<name>A0A438MBR0_9ACTN</name>
<evidence type="ECO:0000256" key="4">
    <source>
        <dbReference type="ARBA" id="ARBA00022692"/>
    </source>
</evidence>
<dbReference type="PANTHER" id="PTHR42709:SF6">
    <property type="entry name" value="UNDECAPRENYL PHOSPHATE TRANSPORTER A"/>
    <property type="match status" value="1"/>
</dbReference>
<evidence type="ECO:0000256" key="1">
    <source>
        <dbReference type="ARBA" id="ARBA00004651"/>
    </source>
</evidence>
<evidence type="ECO:0000256" key="5">
    <source>
        <dbReference type="ARBA" id="ARBA00022989"/>
    </source>
</evidence>
<evidence type="ECO:0000313" key="10">
    <source>
        <dbReference type="Proteomes" id="UP000284824"/>
    </source>
</evidence>
<evidence type="ECO:0000313" key="9">
    <source>
        <dbReference type="EMBL" id="RVX43137.1"/>
    </source>
</evidence>
<keyword evidence="6 7" id="KW-0472">Membrane</keyword>
<gene>
    <name evidence="9" type="ORF">EDD27_5808</name>
</gene>
<sequence>MSHGLLDALARQDLSMVLLLLLIFLTLDASVGVGLVTPGDTLLLVAGATAGSPPEVLALICTGMLACFAGASGGYFLGRRYGDQVRHSRLGRRVGEARWKRAERLFERQGWALALAYFLPVLHALTPAVAGTVGMPYRTFMPWAMAGSTAWVGAYVTLGAVAGGAARQHAEWLLPIAAAAVIIVLGISAAVRRVVNGGPAPRGRSASRPPR</sequence>
<evidence type="ECO:0000259" key="8">
    <source>
        <dbReference type="Pfam" id="PF09335"/>
    </source>
</evidence>
<dbReference type="GO" id="GO:0005886">
    <property type="term" value="C:plasma membrane"/>
    <property type="evidence" value="ECO:0007669"/>
    <property type="project" value="UniProtKB-SubCell"/>
</dbReference>
<dbReference type="AlphaFoldDB" id="A0A438MBR0"/>
<dbReference type="OrthoDB" id="9813426at2"/>
<evidence type="ECO:0000256" key="6">
    <source>
        <dbReference type="ARBA" id="ARBA00023136"/>
    </source>
</evidence>
<dbReference type="Pfam" id="PF09335">
    <property type="entry name" value="VTT_dom"/>
    <property type="match status" value="1"/>
</dbReference>
<comment type="similarity">
    <text evidence="2">Belongs to the DedA family.</text>
</comment>